<protein>
    <recommendedName>
        <fullName evidence="1">Serine/threonine-protein phosphatase</fullName>
        <ecNumber evidence="1">3.1.3.16</ecNumber>
    </recommendedName>
</protein>
<evidence type="ECO:0000313" key="5">
    <source>
        <dbReference type="Proteomes" id="UP000003163"/>
    </source>
</evidence>
<dbReference type="Proteomes" id="UP000003163">
    <property type="component" value="Unassembled WGS sequence"/>
</dbReference>
<dbReference type="HOGENOM" id="CLU_366820_0_0_1"/>
<reference evidence="4 5" key="1">
    <citation type="submission" date="2011-08" db="EMBL/GenBank/DDBJ databases">
        <authorList>
            <person name="Liu Z.J."/>
            <person name="Shi F.L."/>
            <person name="Lu J.Q."/>
            <person name="Li M."/>
            <person name="Wang Z.L."/>
        </authorList>
    </citation>
    <scope>NUCLEOTIDE SEQUENCE [LARGE SCALE GENOMIC DNA]</scope>
    <source>
        <strain evidence="4 5">USNM 41457</strain>
    </source>
</reference>
<reference evidence="5" key="2">
    <citation type="submission" date="2015-07" db="EMBL/GenBank/DDBJ databases">
        <title>Contrasting host-pathogen interactions and genome evolution in two generalist and specialist microsporidian pathogens of mosquitoes.</title>
        <authorList>
            <consortium name="The Broad Institute Genomics Platform"/>
            <consortium name="The Broad Institute Genome Sequencing Center for Infectious Disease"/>
            <person name="Cuomo C.A."/>
            <person name="Sanscrainte N.D."/>
            <person name="Goldberg J.M."/>
            <person name="Heiman D."/>
            <person name="Young S."/>
            <person name="Zeng Q."/>
            <person name="Becnel J.J."/>
            <person name="Birren B.W."/>
        </authorList>
    </citation>
    <scope>NUCLEOTIDE SEQUENCE [LARGE SCALE GENOMIC DNA]</scope>
    <source>
        <strain evidence="5">USNM 41457</strain>
    </source>
</reference>
<comment type="catalytic activity">
    <reaction evidence="1">
        <text>O-phospho-L-threonyl-[protein] + H2O = L-threonyl-[protein] + phosphate</text>
        <dbReference type="Rhea" id="RHEA:47004"/>
        <dbReference type="Rhea" id="RHEA-COMP:11060"/>
        <dbReference type="Rhea" id="RHEA-COMP:11605"/>
        <dbReference type="ChEBI" id="CHEBI:15377"/>
        <dbReference type="ChEBI" id="CHEBI:30013"/>
        <dbReference type="ChEBI" id="CHEBI:43474"/>
        <dbReference type="ChEBI" id="CHEBI:61977"/>
        <dbReference type="EC" id="3.1.3.16"/>
    </reaction>
</comment>
<dbReference type="GO" id="GO:0097720">
    <property type="term" value="P:calcineurin-mediated signaling"/>
    <property type="evidence" value="ECO:0007669"/>
    <property type="project" value="InterPro"/>
</dbReference>
<evidence type="ECO:0000256" key="1">
    <source>
        <dbReference type="RuleBase" id="RU004273"/>
    </source>
</evidence>
<feature type="compositionally biased region" description="Basic residues" evidence="2">
    <location>
        <begin position="170"/>
        <end position="185"/>
    </location>
</feature>
<dbReference type="Pfam" id="PF00149">
    <property type="entry name" value="Metallophos"/>
    <property type="match status" value="1"/>
</dbReference>
<dbReference type="VEuPathDB" id="MicrosporidiaDB:EDEG_02446"/>
<accession>J8ZU56</accession>
<dbReference type="InterPro" id="IPR004843">
    <property type="entry name" value="Calcineurin-like_PHP"/>
</dbReference>
<dbReference type="SMART" id="SM00156">
    <property type="entry name" value="PP2Ac"/>
    <property type="match status" value="1"/>
</dbReference>
<dbReference type="InterPro" id="IPR029052">
    <property type="entry name" value="Metallo-depent_PP-like"/>
</dbReference>
<proteinExistence type="inferred from homology"/>
<dbReference type="InterPro" id="IPR043360">
    <property type="entry name" value="PP2B"/>
</dbReference>
<evidence type="ECO:0000313" key="4">
    <source>
        <dbReference type="EMBL" id="EJW03193.1"/>
    </source>
</evidence>
<comment type="similarity">
    <text evidence="1">Belongs to the PPP phosphatase family.</text>
</comment>
<feature type="domain" description="Serine/threonine specific protein phosphatases" evidence="3">
    <location>
        <begin position="273"/>
        <end position="278"/>
    </location>
</feature>
<comment type="caution">
    <text evidence="4">The sequence shown here is derived from an EMBL/GenBank/DDBJ whole genome shotgun (WGS) entry which is preliminary data.</text>
</comment>
<dbReference type="PANTHER" id="PTHR45673">
    <property type="entry name" value="SERINE/THREONINE-PROTEIN PHOSPHATASE 2B CATALYTIC SUBUNIT 1-RELATED"/>
    <property type="match status" value="1"/>
</dbReference>
<dbReference type="InParanoid" id="J8ZU56"/>
<dbReference type="OrthoDB" id="5593063at2759"/>
<dbReference type="EC" id="3.1.3.16" evidence="1"/>
<sequence>MDPENTKLSEKTTHGILISELPTQQQMLTTLASHCTEKRAKHHIPEPVRCFLDDDVICSQTSDTIDHRVLKEHFQNEGRISELQFDRIIDRACEIFKKEPNLVYVNHVEELDDTVLLLDQLDISDNSFMLGFDEDDSEMLNLNKKEKKFVVEDCGEKDIKNDKLLLDPHKNKKSCKKNKNYKKSKKRDENVHLKNEKNGDVENSSQKRKNKIYVIGDIHGQYYDLINLLQNFNIEKDILVFLGDYVDRGRFSFEVYIYLLCLKINYPQNIILLRGNHETEKMTRYFTFREECMFKYNEQIYKRCLDSFKYLPLAAIINNSFFCCHGGISPHMKTVDAINKIDRYVEPPMCGLFCDILWSDPHPLFSRNGNFNVDFLSNSQRNCSSFYTPKAVNEFLSKNNLKCIFRGHEVQQEGYRIYSNENTTVKESFGKRITEMLLGKSSSKKNCKENISISDASSQPNSTDKFEIDELLSSENSSTEAEKNKKDQFESVSLITIFSAPNYCDAYGNYGAVIEVQDTFIKIMKFSAVEHPFYLPNFLDGINWSFPFVAEKTSEFLLDMLKYLGEQEIASSSSQAIITNFVNSAETTSSSTLSAIKSLSSITKKTESISSTSSEILIDLEKELSQAKTFASSMGIMRTERECTNELEDEESSELPCCAIKVSENEELDFDEAKSKDSQNEVIIKNREDSVGASVKNAPSCGPDLSKIIVDSDLSDTISTCTLNVDEHKKTMDVQVHLNKKKSIKSSIASWFDSRSDDHK</sequence>
<dbReference type="AlphaFoldDB" id="J8ZU56"/>
<dbReference type="STRING" id="1003232.J8ZU56"/>
<dbReference type="InterPro" id="IPR006186">
    <property type="entry name" value="Ser/Thr-sp_prot-phosphatase"/>
</dbReference>
<dbReference type="PROSITE" id="PS00125">
    <property type="entry name" value="SER_THR_PHOSPHATASE"/>
    <property type="match status" value="1"/>
</dbReference>
<dbReference type="EMBL" id="AFBI03000043">
    <property type="protein sequence ID" value="EJW03193.1"/>
    <property type="molecule type" value="Genomic_DNA"/>
</dbReference>
<dbReference type="Gene3D" id="3.60.21.10">
    <property type="match status" value="2"/>
</dbReference>
<keyword evidence="5" id="KW-1185">Reference proteome</keyword>
<dbReference type="FunCoup" id="J8ZU56">
    <property type="interactions" value="38"/>
</dbReference>
<gene>
    <name evidence="4" type="ORF">EDEG_02446</name>
</gene>
<organism evidence="4 5">
    <name type="scientific">Edhazardia aedis (strain USNM 41457)</name>
    <name type="common">Microsporidian parasite</name>
    <dbReference type="NCBI Taxonomy" id="1003232"/>
    <lineage>
        <taxon>Eukaryota</taxon>
        <taxon>Fungi</taxon>
        <taxon>Fungi incertae sedis</taxon>
        <taxon>Microsporidia</taxon>
        <taxon>Edhazardia</taxon>
    </lineage>
</organism>
<dbReference type="SUPFAM" id="SSF56300">
    <property type="entry name" value="Metallo-dependent phosphatases"/>
    <property type="match status" value="2"/>
</dbReference>
<feature type="region of interest" description="Disordered" evidence="2">
    <location>
        <begin position="169"/>
        <end position="204"/>
    </location>
</feature>
<evidence type="ECO:0000256" key="2">
    <source>
        <dbReference type="SAM" id="MobiDB-lite"/>
    </source>
</evidence>
<name>J8ZU56_EDHAE</name>
<dbReference type="GO" id="GO:0033192">
    <property type="term" value="F:calmodulin-dependent protein phosphatase activity"/>
    <property type="evidence" value="ECO:0007669"/>
    <property type="project" value="InterPro"/>
</dbReference>
<evidence type="ECO:0000259" key="3">
    <source>
        <dbReference type="PROSITE" id="PS00125"/>
    </source>
</evidence>
<keyword evidence="1" id="KW-0378">Hydrolase</keyword>
<dbReference type="PRINTS" id="PR00114">
    <property type="entry name" value="STPHPHTASE"/>
</dbReference>
<feature type="compositionally biased region" description="Basic and acidic residues" evidence="2">
    <location>
        <begin position="186"/>
        <end position="200"/>
    </location>
</feature>